<gene>
    <name evidence="3" type="ORF">M9Y10_033617</name>
</gene>
<dbReference type="InterPro" id="IPR044612">
    <property type="entry name" value="ARL2/3"/>
</dbReference>
<dbReference type="Proteomes" id="UP001470230">
    <property type="component" value="Unassembled WGS sequence"/>
</dbReference>
<name>A0ABR2KCN0_9EUKA</name>
<evidence type="ECO:0000256" key="1">
    <source>
        <dbReference type="ARBA" id="ARBA00022741"/>
    </source>
</evidence>
<accession>A0ABR2KCN0</accession>
<dbReference type="Gene3D" id="3.40.50.300">
    <property type="entry name" value="P-loop containing nucleotide triphosphate hydrolases"/>
    <property type="match status" value="1"/>
</dbReference>
<organism evidence="3 4">
    <name type="scientific">Tritrichomonas musculus</name>
    <dbReference type="NCBI Taxonomy" id="1915356"/>
    <lineage>
        <taxon>Eukaryota</taxon>
        <taxon>Metamonada</taxon>
        <taxon>Parabasalia</taxon>
        <taxon>Tritrichomonadida</taxon>
        <taxon>Tritrichomonadidae</taxon>
        <taxon>Tritrichomonas</taxon>
    </lineage>
</organism>
<evidence type="ECO:0000313" key="4">
    <source>
        <dbReference type="Proteomes" id="UP001470230"/>
    </source>
</evidence>
<evidence type="ECO:0000313" key="3">
    <source>
        <dbReference type="EMBL" id="KAK8888877.1"/>
    </source>
</evidence>
<dbReference type="InterPro" id="IPR006689">
    <property type="entry name" value="Small_GTPase_ARF/SAR"/>
</dbReference>
<protein>
    <submittedName>
        <fullName evidence="3">Uncharacterized protein</fullName>
    </submittedName>
</protein>
<dbReference type="PANTHER" id="PTHR45697">
    <property type="entry name" value="ADP-RIBOSYLATION FACTOR-LIKE PROTEIN 2-RELATED"/>
    <property type="match status" value="1"/>
</dbReference>
<sequence length="198" mass="22423">MGLLSLLKRLNSEQKNIRVLVLGLENSGKTSLVQAFVNLTQNSKENDVEERTSPTIGCEIQKIIFKDFQISFWDIGGSISSKSYWNIYYDSSDILMWVIDSSDIDKFEESKNELESILLNDKLIRASLIVVASKQDDSNAAPFPDFIRDLEINVNGKNWTAIVSGNQGTEKGDFSDELENCLEWIIDDFSTKKKLNVK</sequence>
<comment type="caution">
    <text evidence="3">The sequence shown here is derived from an EMBL/GenBank/DDBJ whole genome shotgun (WGS) entry which is preliminary data.</text>
</comment>
<dbReference type="Pfam" id="PF00025">
    <property type="entry name" value="Arf"/>
    <property type="match status" value="1"/>
</dbReference>
<dbReference type="SMART" id="SM00178">
    <property type="entry name" value="SAR"/>
    <property type="match status" value="1"/>
</dbReference>
<keyword evidence="1" id="KW-0547">Nucleotide-binding</keyword>
<dbReference type="EMBL" id="JAPFFF010000005">
    <property type="protein sequence ID" value="KAK8888877.1"/>
    <property type="molecule type" value="Genomic_DNA"/>
</dbReference>
<dbReference type="SMART" id="SM00177">
    <property type="entry name" value="ARF"/>
    <property type="match status" value="1"/>
</dbReference>
<evidence type="ECO:0000256" key="2">
    <source>
        <dbReference type="ARBA" id="ARBA00023134"/>
    </source>
</evidence>
<dbReference type="SUPFAM" id="SSF52540">
    <property type="entry name" value="P-loop containing nucleoside triphosphate hydrolases"/>
    <property type="match status" value="1"/>
</dbReference>
<dbReference type="InterPro" id="IPR027417">
    <property type="entry name" value="P-loop_NTPase"/>
</dbReference>
<keyword evidence="4" id="KW-1185">Reference proteome</keyword>
<dbReference type="PROSITE" id="PS51417">
    <property type="entry name" value="ARF"/>
    <property type="match status" value="1"/>
</dbReference>
<proteinExistence type="predicted"/>
<reference evidence="3 4" key="1">
    <citation type="submission" date="2024-04" db="EMBL/GenBank/DDBJ databases">
        <title>Tritrichomonas musculus Genome.</title>
        <authorList>
            <person name="Alves-Ferreira E."/>
            <person name="Grigg M."/>
            <person name="Lorenzi H."/>
            <person name="Galac M."/>
        </authorList>
    </citation>
    <scope>NUCLEOTIDE SEQUENCE [LARGE SCALE GENOMIC DNA]</scope>
    <source>
        <strain evidence="3 4">EAF2021</strain>
    </source>
</reference>
<keyword evidence="2" id="KW-0342">GTP-binding</keyword>